<evidence type="ECO:0000313" key="5">
    <source>
        <dbReference type="Proteomes" id="UP000595074"/>
    </source>
</evidence>
<feature type="region of interest" description="Disordered" evidence="1">
    <location>
        <begin position="865"/>
        <end position="927"/>
    </location>
</feature>
<keyword evidence="5" id="KW-1185">Reference proteome</keyword>
<feature type="domain" description="YhdP central" evidence="3">
    <location>
        <begin position="693"/>
        <end position="838"/>
    </location>
</feature>
<dbReference type="Proteomes" id="UP000595074">
    <property type="component" value="Chromosome"/>
</dbReference>
<feature type="transmembrane region" description="Helical" evidence="2">
    <location>
        <begin position="20"/>
        <end position="40"/>
    </location>
</feature>
<evidence type="ECO:0000313" key="4">
    <source>
        <dbReference type="EMBL" id="QOR62576.1"/>
    </source>
</evidence>
<dbReference type="InterPro" id="IPR025263">
    <property type="entry name" value="YhdP_central"/>
</dbReference>
<proteinExistence type="predicted"/>
<reference evidence="4 5" key="1">
    <citation type="submission" date="2020-10" db="EMBL/GenBank/DDBJ databases">
        <title>The genome of sulfurovum sp.</title>
        <authorList>
            <person name="Xie S."/>
            <person name="Shao Z."/>
            <person name="Jiang L."/>
        </authorList>
    </citation>
    <scope>NUCLEOTIDE SEQUENCE [LARGE SCALE GENOMIC DNA]</scope>
    <source>
        <strain evidence="4 5">ST-419</strain>
    </source>
</reference>
<dbReference type="EMBL" id="CP063164">
    <property type="protein sequence ID" value="QOR62576.1"/>
    <property type="molecule type" value="Genomic_DNA"/>
</dbReference>
<organism evidence="4 5">
    <name type="scientific">Sulfurovum indicum</name>
    <dbReference type="NCBI Taxonomy" id="2779528"/>
    <lineage>
        <taxon>Bacteria</taxon>
        <taxon>Pseudomonadati</taxon>
        <taxon>Campylobacterota</taxon>
        <taxon>Epsilonproteobacteria</taxon>
        <taxon>Campylobacterales</taxon>
        <taxon>Sulfurovaceae</taxon>
        <taxon>Sulfurovum</taxon>
    </lineage>
</organism>
<sequence>MIKTMAIFSAHAIHVLHEVVRDFFIALIVLLAALFFWLIYGIQVDKLDIGSYKIDGLYIKLDKKLILKAREITLPKKKANPSFDRVDTTFDRIKHLLTFFDTIMLEKVNFKNNHLTLLYADDVLYITSDIYEIAGKIERKGQKLVADVPMLYLKKEKVTISGKLSYDLLTEALETEGKFNAFGIRGHFRAVKKDQNIIYALNTRIFTDPKPLIRRFKMHPVIESWIIEKVQAKQYKIEYIKGKMAVKDQDIKIDLGALKGKIRFDDVEIFYKEKIPPAHAESMVLSYEKGDLDFVLKDPVYQGRDLSGTGVVIKHIIGPQSPVLILDLHALSPLDETVQKILRAYHLNIPVTHTGKNNKAVVLLKIPLGKKRERKIKAEVDVILDKGVLTIDRLPLSVRSGKIHYREGLLSLNDIKIEEKWYEGSVSGKVKVKEKAADLILNAEKITLGEGKRPFLQIKRKKIPLKLSYKEPLTLTLPTLETRVVKKNEELKIELTDIGRIVPFLQQNSLGWEGGELDIVTKDLKTYRFNGKLKKELCFFYEKGDLCYTSIPVEGTVNTGSGEIDLYAFNKRFHINVAKGKVELKNINIDLELLLKERKRFHEDKTATFLSRKKIVIIGENSQLRYGDYTLVTDSYDIEILPSGDIKAMGIIDKDVVKFSRKGKNFFMQALRVKDKMLHPLINFKGLKSGRYSIKVEGDPDKEMKGRIIIEGGILSDFKAYSNILAFINTVPALATLNSPGFSDRGFKIREGVIEYRMTPEKIIFDSIYLKGNTATVAGKGAIDLKTKKIDVKLAIMTVRELGKIVGKIPLLGYILMGENNSMTVGLEVAGTLENPKVSTSVAKDILTLPLQIIKRTITAPVQLGEGSKEEEVSGPQSETVPAKRQKHIRPVQSEEKKEEETAPATPSVTEPIRSEVPSEGLSEQLF</sequence>
<keyword evidence="2" id="KW-0472">Membrane</keyword>
<accession>A0A7M1S5I1</accession>
<dbReference type="Pfam" id="PF13116">
    <property type="entry name" value="YhdP"/>
    <property type="match status" value="2"/>
</dbReference>
<dbReference type="RefSeq" id="WP_197549394.1">
    <property type="nucleotide sequence ID" value="NZ_CP063164.1"/>
</dbReference>
<protein>
    <submittedName>
        <fullName evidence="4">AsmA-like C-terminal domain-containing protein</fullName>
    </submittedName>
</protein>
<evidence type="ECO:0000256" key="2">
    <source>
        <dbReference type="SAM" id="Phobius"/>
    </source>
</evidence>
<keyword evidence="2" id="KW-1133">Transmembrane helix</keyword>
<evidence type="ECO:0000259" key="3">
    <source>
        <dbReference type="Pfam" id="PF13116"/>
    </source>
</evidence>
<keyword evidence="2" id="KW-0812">Transmembrane</keyword>
<feature type="domain" description="YhdP central" evidence="3">
    <location>
        <begin position="246"/>
        <end position="438"/>
    </location>
</feature>
<name>A0A7M1S5I1_9BACT</name>
<dbReference type="KEGG" id="sinu:IMZ28_03650"/>
<evidence type="ECO:0000256" key="1">
    <source>
        <dbReference type="SAM" id="MobiDB-lite"/>
    </source>
</evidence>
<dbReference type="AlphaFoldDB" id="A0A7M1S5I1"/>
<gene>
    <name evidence="4" type="ORF">IMZ28_03650</name>
</gene>